<feature type="domain" description="EF-hand" evidence="6">
    <location>
        <begin position="591"/>
        <end position="626"/>
    </location>
</feature>
<gene>
    <name evidence="7" type="ORF">EVOR1521_LOCUS3468</name>
</gene>
<sequence length="801" mass="92252">MISNRFAILVGPRFDKRRGEEKPETEAWRRATPRNRRLALRRGSGMTRTTHGASLQIVGNDSQQLLDGEDPRIALLLARTLARLRGESNGFDDAEKEDLQNAFLRFKVPDSADIHKDDLDALLNFVGRWVPPEEAITDMARKITMYDYMDFDEFLQFMTYYDEFERAEQERVFNLYDEDGSGNISIAELRCLLSGLGMSPNRQMMREALSVVDKNWDGELNFEEMCCFLAVYRGSEGFTKDEVTGLQELFDSTAVVEKVVEKPGRNELPPEPKLAGKFLPNLLIQAFGMQVADNVQELQQMLASGQGFRKTATSDAGEGSETATISFKEFLILARKTREMEMIQLSKEMPGMLNTPARGATGDFQNADADGSGTISAIELFKFLEGKEFTPMKKVVREILQDAAAESLDKGEELDFNQFFDFLFVYRQRDGFSKQEVDQFRKGFDEYDADSSGSISTLELSNIFRDFGYRISMDTLRHFIDKVDEDGSNQLDFREFLRLMRWHRESELDNYKAAFSRSKVVRDGVEGIMRKKLKPAIEELGAIGDVTIIDVEVERLPKELLVDFDTFVDTVDACRQEFVKQEKKKAGFTDEELQTYTEAFQKFDRDGSGCIEGRELLKLLEAFRWEPRSKEDRQILLQRLNDARKRARDAMAPKVSANDSPEFGYWEFIQLARELHTLHDKAKEQAMNDLMEEVQFNQKEVNQFHEVFLHWLHVDDDEETIERAKQQDESDAGLTRELVRRVVRQTGVSISPERKEVLDVRLDKLEEDHKLKFHGFLRLMRWLIDTNFAEINSQMEKGAGP</sequence>
<accession>A0AA36HR01</accession>
<evidence type="ECO:0000256" key="2">
    <source>
        <dbReference type="ARBA" id="ARBA00022723"/>
    </source>
</evidence>
<dbReference type="PROSITE" id="PS00018">
    <property type="entry name" value="EF_HAND_1"/>
    <property type="match status" value="5"/>
</dbReference>
<dbReference type="Gene3D" id="1.10.238.10">
    <property type="entry name" value="EF-hand"/>
    <property type="match status" value="5"/>
</dbReference>
<dbReference type="EMBL" id="CAUJNA010000213">
    <property type="protein sequence ID" value="CAJ1373729.1"/>
    <property type="molecule type" value="Genomic_DNA"/>
</dbReference>
<evidence type="ECO:0000256" key="3">
    <source>
        <dbReference type="ARBA" id="ARBA00022737"/>
    </source>
</evidence>
<dbReference type="InterPro" id="IPR018247">
    <property type="entry name" value="EF_Hand_1_Ca_BS"/>
</dbReference>
<evidence type="ECO:0000313" key="8">
    <source>
        <dbReference type="Proteomes" id="UP001178507"/>
    </source>
</evidence>
<feature type="domain" description="EF-hand" evidence="6">
    <location>
        <begin position="435"/>
        <end position="470"/>
    </location>
</feature>
<dbReference type="SUPFAM" id="SSF47473">
    <property type="entry name" value="EF-hand"/>
    <property type="match status" value="4"/>
</dbReference>
<dbReference type="CDD" id="cd00051">
    <property type="entry name" value="EFh"/>
    <property type="match status" value="1"/>
</dbReference>
<keyword evidence="2" id="KW-0479">Metal-binding</keyword>
<dbReference type="SMART" id="SM00054">
    <property type="entry name" value="EFh"/>
    <property type="match status" value="6"/>
</dbReference>
<feature type="domain" description="EF-hand" evidence="6">
    <location>
        <begin position="364"/>
        <end position="390"/>
    </location>
</feature>
<evidence type="ECO:0000259" key="6">
    <source>
        <dbReference type="PROSITE" id="PS50222"/>
    </source>
</evidence>
<dbReference type="PANTHER" id="PTHR23048:SF0">
    <property type="entry name" value="CALMODULIN LIKE 3"/>
    <property type="match status" value="1"/>
</dbReference>
<name>A0AA36HR01_9DINO</name>
<dbReference type="InterPro" id="IPR011992">
    <property type="entry name" value="EF-hand-dom_pair"/>
</dbReference>
<comment type="caution">
    <text evidence="7">The sequence shown here is derived from an EMBL/GenBank/DDBJ whole genome shotgun (WGS) entry which is preliminary data.</text>
</comment>
<reference evidence="7" key="1">
    <citation type="submission" date="2023-08" db="EMBL/GenBank/DDBJ databases">
        <authorList>
            <person name="Chen Y."/>
            <person name="Shah S."/>
            <person name="Dougan E. K."/>
            <person name="Thang M."/>
            <person name="Chan C."/>
        </authorList>
    </citation>
    <scope>NUCLEOTIDE SEQUENCE</scope>
</reference>
<dbReference type="Pfam" id="PF13499">
    <property type="entry name" value="EF-hand_7"/>
    <property type="match status" value="2"/>
</dbReference>
<dbReference type="Proteomes" id="UP001178507">
    <property type="component" value="Unassembled WGS sequence"/>
</dbReference>
<keyword evidence="3" id="KW-0677">Repeat</keyword>
<feature type="domain" description="EF-hand" evidence="6">
    <location>
        <begin position="200"/>
        <end position="235"/>
    </location>
</feature>
<organism evidence="7 8">
    <name type="scientific">Effrenium voratum</name>
    <dbReference type="NCBI Taxonomy" id="2562239"/>
    <lineage>
        <taxon>Eukaryota</taxon>
        <taxon>Sar</taxon>
        <taxon>Alveolata</taxon>
        <taxon>Dinophyceae</taxon>
        <taxon>Suessiales</taxon>
        <taxon>Symbiodiniaceae</taxon>
        <taxon>Effrenium</taxon>
    </lineage>
</organism>
<evidence type="ECO:0000256" key="1">
    <source>
        <dbReference type="ARBA" id="ARBA00020786"/>
    </source>
</evidence>
<proteinExistence type="predicted"/>
<keyword evidence="8" id="KW-1185">Reference proteome</keyword>
<protein>
    <recommendedName>
        <fullName evidence="1">Calmodulin</fullName>
    </recommendedName>
</protein>
<feature type="domain" description="EF-hand" evidence="6">
    <location>
        <begin position="164"/>
        <end position="199"/>
    </location>
</feature>
<dbReference type="PROSITE" id="PS50222">
    <property type="entry name" value="EF_HAND_2"/>
    <property type="match status" value="6"/>
</dbReference>
<evidence type="ECO:0000256" key="4">
    <source>
        <dbReference type="ARBA" id="ARBA00022837"/>
    </source>
</evidence>
<dbReference type="Pfam" id="PF13202">
    <property type="entry name" value="EF-hand_5"/>
    <property type="match status" value="2"/>
</dbReference>
<dbReference type="GO" id="GO:0005509">
    <property type="term" value="F:calcium ion binding"/>
    <property type="evidence" value="ECO:0007669"/>
    <property type="project" value="InterPro"/>
</dbReference>
<dbReference type="InterPro" id="IPR050230">
    <property type="entry name" value="CALM/Myosin/TropC-like"/>
</dbReference>
<evidence type="ECO:0000256" key="5">
    <source>
        <dbReference type="ARBA" id="ARBA00022990"/>
    </source>
</evidence>
<keyword evidence="5" id="KW-0007">Acetylation</keyword>
<dbReference type="InterPro" id="IPR002048">
    <property type="entry name" value="EF_hand_dom"/>
</dbReference>
<dbReference type="PANTHER" id="PTHR23048">
    <property type="entry name" value="MYOSIN LIGHT CHAIN 1, 3"/>
    <property type="match status" value="1"/>
</dbReference>
<keyword evidence="4" id="KW-0106">Calcium</keyword>
<feature type="domain" description="EF-hand" evidence="6">
    <location>
        <begin position="471"/>
        <end position="506"/>
    </location>
</feature>
<dbReference type="GO" id="GO:0016460">
    <property type="term" value="C:myosin II complex"/>
    <property type="evidence" value="ECO:0007669"/>
    <property type="project" value="TreeGrafter"/>
</dbReference>
<evidence type="ECO:0000313" key="7">
    <source>
        <dbReference type="EMBL" id="CAJ1373729.1"/>
    </source>
</evidence>
<dbReference type="AlphaFoldDB" id="A0AA36HR01"/>